<comment type="catalytic activity">
    <reaction evidence="9">
        <text>(R)-2-hydroxyglutarate + NAD(+) = 2-oxoglutarate + NADH + H(+)</text>
        <dbReference type="Rhea" id="RHEA:49612"/>
        <dbReference type="ChEBI" id="CHEBI:15378"/>
        <dbReference type="ChEBI" id="CHEBI:15801"/>
        <dbReference type="ChEBI" id="CHEBI:16810"/>
        <dbReference type="ChEBI" id="CHEBI:57540"/>
        <dbReference type="ChEBI" id="CHEBI:57945"/>
        <dbReference type="EC" id="1.1.1.399"/>
    </reaction>
</comment>
<dbReference type="InterPro" id="IPR036291">
    <property type="entry name" value="NAD(P)-bd_dom_sf"/>
</dbReference>
<dbReference type="Gene3D" id="3.30.70.260">
    <property type="match status" value="1"/>
</dbReference>
<dbReference type="SUPFAM" id="SSF51735">
    <property type="entry name" value="NAD(P)-binding Rossmann-fold domains"/>
    <property type="match status" value="1"/>
</dbReference>
<comment type="caution">
    <text evidence="13">The sequence shown here is derived from an EMBL/GenBank/DDBJ whole genome shotgun (WGS) entry which is preliminary data.</text>
</comment>
<evidence type="ECO:0000256" key="3">
    <source>
        <dbReference type="ARBA" id="ARBA00005854"/>
    </source>
</evidence>
<dbReference type="CDD" id="cd04902">
    <property type="entry name" value="ACT_3PGDH-xct"/>
    <property type="match status" value="1"/>
</dbReference>
<dbReference type="PROSITE" id="PS51671">
    <property type="entry name" value="ACT"/>
    <property type="match status" value="1"/>
</dbReference>
<dbReference type="InterPro" id="IPR029752">
    <property type="entry name" value="D-isomer_DH_CS1"/>
</dbReference>
<evidence type="ECO:0000313" key="13">
    <source>
        <dbReference type="EMBL" id="HGH61740.1"/>
    </source>
</evidence>
<evidence type="ECO:0000256" key="9">
    <source>
        <dbReference type="ARBA" id="ARBA00048126"/>
    </source>
</evidence>
<comment type="catalytic activity">
    <reaction evidence="10 11">
        <text>(2R)-3-phosphoglycerate + NAD(+) = 3-phosphooxypyruvate + NADH + H(+)</text>
        <dbReference type="Rhea" id="RHEA:12641"/>
        <dbReference type="ChEBI" id="CHEBI:15378"/>
        <dbReference type="ChEBI" id="CHEBI:18110"/>
        <dbReference type="ChEBI" id="CHEBI:57540"/>
        <dbReference type="ChEBI" id="CHEBI:57945"/>
        <dbReference type="ChEBI" id="CHEBI:58272"/>
        <dbReference type="EC" id="1.1.1.95"/>
    </reaction>
</comment>
<dbReference type="InterPro" id="IPR006140">
    <property type="entry name" value="D-isomer_DH_NAD-bd"/>
</dbReference>
<dbReference type="GO" id="GO:0006564">
    <property type="term" value="P:L-serine biosynthetic process"/>
    <property type="evidence" value="ECO:0007669"/>
    <property type="project" value="UniProtKB-UniRule"/>
</dbReference>
<feature type="domain" description="ACT" evidence="12">
    <location>
        <begin position="454"/>
        <end position="526"/>
    </location>
</feature>
<name>A0A7C4ASZ4_9BACT</name>
<dbReference type="Pfam" id="PF02826">
    <property type="entry name" value="2-Hacid_dh_C"/>
    <property type="match status" value="1"/>
</dbReference>
<accession>A0A7C4ASZ4</accession>
<evidence type="ECO:0000256" key="8">
    <source>
        <dbReference type="ARBA" id="ARBA00023299"/>
    </source>
</evidence>
<dbReference type="InterPro" id="IPR029753">
    <property type="entry name" value="D-isomer_DH_CS"/>
</dbReference>
<dbReference type="InterPro" id="IPR029009">
    <property type="entry name" value="ASB_dom_sf"/>
</dbReference>
<dbReference type="PROSITE" id="PS00670">
    <property type="entry name" value="D_2_HYDROXYACID_DH_2"/>
    <property type="match status" value="1"/>
</dbReference>
<sequence>MRVLVSDNLSELGVQIFRESEGIEVDVKVGLSPEELKAIIHEYDALAIRGATKVTEDIIGAAEKLKVIGRAGTGLDNVNIPAASKRGIVVMNTPGGNTVTTAEHALSMLMSLARNIPQADHSMKQGKWEKKKFSGTEVFNKTLGIIGLGKIGSVVADRAAGLGMSVIAYDPFLSEEQAKQMGIKLESLDNVLAQSHFITLHVPLTDETRGLINAATIAKMRDGVRIINCSRGPVVNEDDLADAIESGKVAGAALDVYTKEPPGLTRLISLDRVICTPHLGASTKEAQDNVAIAVATQIRDYLLYGTIRNAVNAPAVSGEALERLKPYLDLAQRLGLFLGQTIQTGIKSVEAQYCGEVADMELKPITTIFLTGLLTPIMKEDVNQVNAPMVAEERGIVVSETKVKKSEDFVSLLRYKVATERQDHVVEGTLFGKAEPRMVTYGSFRGEFDLSGELLLIRAIDKPGVIGMVGATLGENGINISHFQFARQRQGGDALLFLNTDMKTDQKTIDQLAALENVLSVKRLTI</sequence>
<organism evidence="13">
    <name type="scientific">Desulfomonile tiedjei</name>
    <dbReference type="NCBI Taxonomy" id="2358"/>
    <lineage>
        <taxon>Bacteria</taxon>
        <taxon>Pseudomonadati</taxon>
        <taxon>Thermodesulfobacteriota</taxon>
        <taxon>Desulfomonilia</taxon>
        <taxon>Desulfomonilales</taxon>
        <taxon>Desulfomonilaceae</taxon>
        <taxon>Desulfomonile</taxon>
    </lineage>
</organism>
<dbReference type="SUPFAM" id="SSF143548">
    <property type="entry name" value="Serine metabolism enzymes domain"/>
    <property type="match status" value="1"/>
</dbReference>
<evidence type="ECO:0000256" key="5">
    <source>
        <dbReference type="ARBA" id="ARBA00022605"/>
    </source>
</evidence>
<dbReference type="InterPro" id="IPR045626">
    <property type="entry name" value="PGDH_ASB_dom"/>
</dbReference>
<dbReference type="PANTHER" id="PTHR42789">
    <property type="entry name" value="D-ISOMER SPECIFIC 2-HYDROXYACID DEHYDROGENASE FAMILY PROTEIN (AFU_ORTHOLOGUE AFUA_6G10090)"/>
    <property type="match status" value="1"/>
</dbReference>
<evidence type="ECO:0000259" key="12">
    <source>
        <dbReference type="PROSITE" id="PS51671"/>
    </source>
</evidence>
<gene>
    <name evidence="13" type="ORF">ENV54_10620</name>
</gene>
<evidence type="ECO:0000256" key="7">
    <source>
        <dbReference type="ARBA" id="ARBA00023027"/>
    </source>
</evidence>
<evidence type="ECO:0000256" key="2">
    <source>
        <dbReference type="ARBA" id="ARBA00005216"/>
    </source>
</evidence>
<dbReference type="Gene3D" id="3.30.1330.90">
    <property type="entry name" value="D-3-phosphoglycerate dehydrogenase, domain 3"/>
    <property type="match status" value="1"/>
</dbReference>
<dbReference type="NCBIfam" id="TIGR01327">
    <property type="entry name" value="PGDH"/>
    <property type="match status" value="1"/>
</dbReference>
<evidence type="ECO:0000256" key="1">
    <source>
        <dbReference type="ARBA" id="ARBA00003800"/>
    </source>
</evidence>
<dbReference type="PANTHER" id="PTHR42789:SF1">
    <property type="entry name" value="D-ISOMER SPECIFIC 2-HYDROXYACID DEHYDROGENASE FAMILY PROTEIN (AFU_ORTHOLOGUE AFUA_6G10090)"/>
    <property type="match status" value="1"/>
</dbReference>
<dbReference type="UniPathway" id="UPA00135">
    <property type="reaction ID" value="UER00196"/>
</dbReference>
<evidence type="ECO:0000256" key="4">
    <source>
        <dbReference type="ARBA" id="ARBA00021582"/>
    </source>
</evidence>
<dbReference type="Gene3D" id="3.40.50.720">
    <property type="entry name" value="NAD(P)-binding Rossmann-like Domain"/>
    <property type="match status" value="2"/>
</dbReference>
<dbReference type="GO" id="GO:0051287">
    <property type="term" value="F:NAD binding"/>
    <property type="evidence" value="ECO:0007669"/>
    <property type="project" value="UniProtKB-UniRule"/>
</dbReference>
<dbReference type="InterPro" id="IPR045865">
    <property type="entry name" value="ACT-like_dom_sf"/>
</dbReference>
<dbReference type="InterPro" id="IPR050857">
    <property type="entry name" value="D-2-hydroxyacid_DH"/>
</dbReference>
<comment type="pathway">
    <text evidence="2 11">Amino-acid biosynthesis; L-serine biosynthesis; L-serine from 3-phospho-D-glycerate: step 1/3.</text>
</comment>
<dbReference type="Pfam" id="PF00389">
    <property type="entry name" value="2-Hacid_dh"/>
    <property type="match status" value="1"/>
</dbReference>
<keyword evidence="5 11" id="KW-0028">Amino-acid biosynthesis</keyword>
<comment type="similarity">
    <text evidence="3 11">Belongs to the D-isomer specific 2-hydroxyacid dehydrogenase family.</text>
</comment>
<proteinExistence type="inferred from homology"/>
<dbReference type="SUPFAM" id="SSF52283">
    <property type="entry name" value="Formate/glycerate dehydrogenase catalytic domain-like"/>
    <property type="match status" value="1"/>
</dbReference>
<keyword evidence="8 11" id="KW-0718">Serine biosynthesis</keyword>
<dbReference type="FunFam" id="3.40.50.720:FF:000021">
    <property type="entry name" value="D-3-phosphoglycerate dehydrogenase"/>
    <property type="match status" value="1"/>
</dbReference>
<evidence type="ECO:0000256" key="10">
    <source>
        <dbReference type="ARBA" id="ARBA00048731"/>
    </source>
</evidence>
<dbReference type="PROSITE" id="PS00671">
    <property type="entry name" value="D_2_HYDROXYACID_DH_3"/>
    <property type="match status" value="1"/>
</dbReference>
<dbReference type="Pfam" id="PF01842">
    <property type="entry name" value="ACT"/>
    <property type="match status" value="1"/>
</dbReference>
<dbReference type="GO" id="GO:0004617">
    <property type="term" value="F:phosphoglycerate dehydrogenase activity"/>
    <property type="evidence" value="ECO:0007669"/>
    <property type="project" value="UniProtKB-UniRule"/>
</dbReference>
<dbReference type="CDD" id="cd12173">
    <property type="entry name" value="PGDH_4"/>
    <property type="match status" value="1"/>
</dbReference>
<reference evidence="13" key="1">
    <citation type="journal article" date="2020" name="mSystems">
        <title>Genome- and Community-Level Interaction Insights into Carbon Utilization and Element Cycling Functions of Hydrothermarchaeota in Hydrothermal Sediment.</title>
        <authorList>
            <person name="Zhou Z."/>
            <person name="Liu Y."/>
            <person name="Xu W."/>
            <person name="Pan J."/>
            <person name="Luo Z.H."/>
            <person name="Li M."/>
        </authorList>
    </citation>
    <scope>NUCLEOTIDE SEQUENCE [LARGE SCALE GENOMIC DNA]</scope>
    <source>
        <strain evidence="13">SpSt-769</strain>
    </source>
</reference>
<keyword evidence="6 11" id="KW-0560">Oxidoreductase</keyword>
<dbReference type="AlphaFoldDB" id="A0A7C4ASZ4"/>
<dbReference type="InterPro" id="IPR006139">
    <property type="entry name" value="D-isomer_2_OHA_DH_cat_dom"/>
</dbReference>
<keyword evidence="7 11" id="KW-0520">NAD</keyword>
<dbReference type="FunFam" id="3.30.1330.90:FF:000003">
    <property type="entry name" value="D-3-phosphoglycerate dehydrogenase"/>
    <property type="match status" value="1"/>
</dbReference>
<dbReference type="PROSITE" id="PS00065">
    <property type="entry name" value="D_2_HYDROXYACID_DH_1"/>
    <property type="match status" value="1"/>
</dbReference>
<dbReference type="EMBL" id="DTGT01000343">
    <property type="protein sequence ID" value="HGH61740.1"/>
    <property type="molecule type" value="Genomic_DNA"/>
</dbReference>
<dbReference type="InterPro" id="IPR002912">
    <property type="entry name" value="ACT_dom"/>
</dbReference>
<comment type="function">
    <text evidence="1">Catalyzes the reversible oxidation of 3-phospho-D-glycerate to 3-phosphonooxypyruvate, the first step of the phosphorylated L-serine biosynthesis pathway. Also catalyzes the reversible oxidation of 2-hydroxyglutarate to 2-oxoglutarate.</text>
</comment>
<dbReference type="InterPro" id="IPR006236">
    <property type="entry name" value="PGDH"/>
</dbReference>
<protein>
    <recommendedName>
        <fullName evidence="4 11">D-3-phosphoglycerate dehydrogenase</fullName>
        <ecNumber evidence="11">1.1.1.95</ecNumber>
    </recommendedName>
</protein>
<dbReference type="Pfam" id="PF19304">
    <property type="entry name" value="PGDH_inter"/>
    <property type="match status" value="1"/>
</dbReference>
<dbReference type="SUPFAM" id="SSF55021">
    <property type="entry name" value="ACT-like"/>
    <property type="match status" value="1"/>
</dbReference>
<dbReference type="EC" id="1.1.1.95" evidence="11"/>
<evidence type="ECO:0000256" key="6">
    <source>
        <dbReference type="ARBA" id="ARBA00023002"/>
    </source>
</evidence>
<evidence type="ECO:0000256" key="11">
    <source>
        <dbReference type="RuleBase" id="RU363003"/>
    </source>
</evidence>